<evidence type="ECO:0000256" key="2">
    <source>
        <dbReference type="SAM" id="SignalP"/>
    </source>
</evidence>
<evidence type="ECO:0000313" key="4">
    <source>
        <dbReference type="EMBL" id="THF98794.1"/>
    </source>
</evidence>
<accession>A0A4S4D8L1</accession>
<comment type="subcellular location">
    <subcellularLocation>
        <location evidence="1">Membrane</location>
        <topology evidence="1">Single-pass membrane protein</topology>
    </subcellularLocation>
</comment>
<protein>
    <recommendedName>
        <fullName evidence="3">Malectin-like domain-containing protein</fullName>
    </recommendedName>
</protein>
<dbReference type="AlphaFoldDB" id="A0A4S4D8L1"/>
<comment type="caution">
    <text evidence="4">The sequence shown here is derived from an EMBL/GenBank/DDBJ whole genome shotgun (WGS) entry which is preliminary data.</text>
</comment>
<proteinExistence type="predicted"/>
<feature type="domain" description="Malectin-like" evidence="3">
    <location>
        <begin position="39"/>
        <end position="373"/>
    </location>
</feature>
<gene>
    <name evidence="4" type="ORF">TEA_005042</name>
</gene>
<dbReference type="EMBL" id="SDRB02012142">
    <property type="protein sequence ID" value="THF98794.1"/>
    <property type="molecule type" value="Genomic_DNA"/>
</dbReference>
<reference evidence="4 5" key="1">
    <citation type="journal article" date="2018" name="Proc. Natl. Acad. Sci. U.S.A.">
        <title>Draft genome sequence of Camellia sinensis var. sinensis provides insights into the evolution of the tea genome and tea quality.</title>
        <authorList>
            <person name="Wei C."/>
            <person name="Yang H."/>
            <person name="Wang S."/>
            <person name="Zhao J."/>
            <person name="Liu C."/>
            <person name="Gao L."/>
            <person name="Xia E."/>
            <person name="Lu Y."/>
            <person name="Tai Y."/>
            <person name="She G."/>
            <person name="Sun J."/>
            <person name="Cao H."/>
            <person name="Tong W."/>
            <person name="Gao Q."/>
            <person name="Li Y."/>
            <person name="Deng W."/>
            <person name="Jiang X."/>
            <person name="Wang W."/>
            <person name="Chen Q."/>
            <person name="Zhang S."/>
            <person name="Li H."/>
            <person name="Wu J."/>
            <person name="Wang P."/>
            <person name="Li P."/>
            <person name="Shi C."/>
            <person name="Zheng F."/>
            <person name="Jian J."/>
            <person name="Huang B."/>
            <person name="Shan D."/>
            <person name="Shi M."/>
            <person name="Fang C."/>
            <person name="Yue Y."/>
            <person name="Li F."/>
            <person name="Li D."/>
            <person name="Wei S."/>
            <person name="Han B."/>
            <person name="Jiang C."/>
            <person name="Yin Y."/>
            <person name="Xia T."/>
            <person name="Zhang Z."/>
            <person name="Bennetzen J.L."/>
            <person name="Zhao S."/>
            <person name="Wan X."/>
        </authorList>
    </citation>
    <scope>NUCLEOTIDE SEQUENCE [LARGE SCALE GENOMIC DNA]</scope>
    <source>
        <strain evidence="5">cv. Shuchazao</strain>
        <tissue evidence="4">Leaf</tissue>
    </source>
</reference>
<dbReference type="PANTHER" id="PTHR45631">
    <property type="entry name" value="OS07G0107800 PROTEIN-RELATED"/>
    <property type="match status" value="1"/>
</dbReference>
<dbReference type="Pfam" id="PF12819">
    <property type="entry name" value="Malectin_like"/>
    <property type="match status" value="1"/>
</dbReference>
<feature type="chain" id="PRO_5020517151" description="Malectin-like domain-containing protein" evidence="2">
    <location>
        <begin position="24"/>
        <end position="390"/>
    </location>
</feature>
<dbReference type="InterPro" id="IPR024788">
    <property type="entry name" value="Malectin-like_Carb-bd_dom"/>
</dbReference>
<evidence type="ECO:0000259" key="3">
    <source>
        <dbReference type="Pfam" id="PF12819"/>
    </source>
</evidence>
<organism evidence="4 5">
    <name type="scientific">Camellia sinensis var. sinensis</name>
    <name type="common">China tea</name>
    <dbReference type="NCBI Taxonomy" id="542762"/>
    <lineage>
        <taxon>Eukaryota</taxon>
        <taxon>Viridiplantae</taxon>
        <taxon>Streptophyta</taxon>
        <taxon>Embryophyta</taxon>
        <taxon>Tracheophyta</taxon>
        <taxon>Spermatophyta</taxon>
        <taxon>Magnoliopsida</taxon>
        <taxon>eudicotyledons</taxon>
        <taxon>Gunneridae</taxon>
        <taxon>Pentapetalae</taxon>
        <taxon>asterids</taxon>
        <taxon>Ericales</taxon>
        <taxon>Theaceae</taxon>
        <taxon>Camellia</taxon>
    </lineage>
</organism>
<feature type="signal peptide" evidence="2">
    <location>
        <begin position="1"/>
        <end position="23"/>
    </location>
</feature>
<name>A0A4S4D8L1_CAMSN</name>
<evidence type="ECO:0000313" key="5">
    <source>
        <dbReference type="Proteomes" id="UP000306102"/>
    </source>
</evidence>
<dbReference type="Proteomes" id="UP000306102">
    <property type="component" value="Unassembled WGS sequence"/>
</dbReference>
<evidence type="ECO:0000256" key="1">
    <source>
        <dbReference type="ARBA" id="ARBA00004167"/>
    </source>
</evidence>
<dbReference type="GO" id="GO:0016020">
    <property type="term" value="C:membrane"/>
    <property type="evidence" value="ECO:0007669"/>
    <property type="project" value="UniProtKB-SubCell"/>
</dbReference>
<keyword evidence="2" id="KW-0732">Signal</keyword>
<sequence>MDQLKLVVALLLTISALPFQTVASSSKVYPYNTYTTLHIDCGSPNPTYSTPDRILEWHTDQDFIKSEKNQIIKILLTKHTLIQTMNTLRFFPKGNKNCYNLPLFTQYKKFLFRARFYYGNYDGLSKPLSFRLEIDGKFWANVTASLSEEPVYHELFYIIKGEKVTVCLVRTTDDEVPFISFLEATKLLSESCKFLDNNTALYLHSRINYGANESVEQTVDVSTEINNRIWKSKELPDYLNIHSDVTPSGHLFYENSPPWPVTVYAIQAHNITDSIYLAFDFSPQTTIQQAYLVLYFMDPLYRSSPNQTSRVKIYTNNNKLVVADVPNFGRYEEKCQVVTLFPVPIVGSVADVTISPAESSTLAPLLNAIKVFSTIDVSKPAHLFKGKRKT</sequence>
<dbReference type="PANTHER" id="PTHR45631:SF44">
    <property type="entry name" value="CARBOHYDRATE-BINDING PROTEIN OF THE ER PROTEIN"/>
    <property type="match status" value="1"/>
</dbReference>
<dbReference type="STRING" id="542762.A0A4S4D8L1"/>
<keyword evidence="5" id="KW-1185">Reference proteome</keyword>